<dbReference type="Gene3D" id="3.40.50.300">
    <property type="entry name" value="P-loop containing nucleotide triphosphate hydrolases"/>
    <property type="match status" value="1"/>
</dbReference>
<feature type="compositionally biased region" description="Acidic residues" evidence="3">
    <location>
        <begin position="658"/>
        <end position="679"/>
    </location>
</feature>
<dbReference type="HOGENOM" id="CLU_002382_0_0_1"/>
<evidence type="ECO:0000259" key="4">
    <source>
        <dbReference type="PROSITE" id="PS50837"/>
    </source>
</evidence>
<evidence type="ECO:0000313" key="6">
    <source>
        <dbReference type="Proteomes" id="UP000054342"/>
    </source>
</evidence>
<feature type="coiled-coil region" evidence="2">
    <location>
        <begin position="943"/>
        <end position="970"/>
    </location>
</feature>
<dbReference type="PANTHER" id="PTHR10039">
    <property type="entry name" value="AMELOGENIN"/>
    <property type="match status" value="1"/>
</dbReference>
<dbReference type="Gene3D" id="1.25.40.10">
    <property type="entry name" value="Tetratricopeptide repeat domain"/>
    <property type="match status" value="1"/>
</dbReference>
<feature type="compositionally biased region" description="Polar residues" evidence="3">
    <location>
        <begin position="641"/>
        <end position="657"/>
    </location>
</feature>
<dbReference type="InterPro" id="IPR031350">
    <property type="entry name" value="Goodbye_dom"/>
</dbReference>
<dbReference type="Proteomes" id="UP000054342">
    <property type="component" value="Unassembled WGS sequence"/>
</dbReference>
<dbReference type="SUPFAM" id="SSF48452">
    <property type="entry name" value="TPR-like"/>
    <property type="match status" value="1"/>
</dbReference>
<dbReference type="Pfam" id="PF24883">
    <property type="entry name" value="NPHP3_N"/>
    <property type="match status" value="1"/>
</dbReference>
<dbReference type="PANTHER" id="PTHR10039:SF17">
    <property type="entry name" value="FUNGAL STAND N-TERMINAL GOODBYE DOMAIN-CONTAINING PROTEIN-RELATED"/>
    <property type="match status" value="1"/>
</dbReference>
<dbReference type="STRING" id="348802.A0A0D2BME0"/>
<name>A0A0D2BME0_9EURO</name>
<reference evidence="5 6" key="1">
    <citation type="submission" date="2015-01" db="EMBL/GenBank/DDBJ databases">
        <title>The Genome Sequence of Exophiala xenobiotica CBS118157.</title>
        <authorList>
            <consortium name="The Broad Institute Genomics Platform"/>
            <person name="Cuomo C."/>
            <person name="de Hoog S."/>
            <person name="Gorbushina A."/>
            <person name="Stielow B."/>
            <person name="Teixiera M."/>
            <person name="Abouelleil A."/>
            <person name="Chapman S.B."/>
            <person name="Priest M."/>
            <person name="Young S.K."/>
            <person name="Wortman J."/>
            <person name="Nusbaum C."/>
            <person name="Birren B."/>
        </authorList>
    </citation>
    <scope>NUCLEOTIDE SEQUENCE [LARGE SCALE GENOMIC DNA]</scope>
    <source>
        <strain evidence="5 6">CBS 118157</strain>
    </source>
</reference>
<evidence type="ECO:0000256" key="1">
    <source>
        <dbReference type="ARBA" id="ARBA00022737"/>
    </source>
</evidence>
<dbReference type="GeneID" id="25331160"/>
<feature type="region of interest" description="Disordered" evidence="3">
    <location>
        <begin position="641"/>
        <end position="682"/>
    </location>
</feature>
<proteinExistence type="predicted"/>
<evidence type="ECO:0000256" key="2">
    <source>
        <dbReference type="SAM" id="Coils"/>
    </source>
</evidence>
<organism evidence="5 6">
    <name type="scientific">Exophiala xenobiotica</name>
    <dbReference type="NCBI Taxonomy" id="348802"/>
    <lineage>
        <taxon>Eukaryota</taxon>
        <taxon>Fungi</taxon>
        <taxon>Dikarya</taxon>
        <taxon>Ascomycota</taxon>
        <taxon>Pezizomycotina</taxon>
        <taxon>Eurotiomycetes</taxon>
        <taxon>Chaetothyriomycetidae</taxon>
        <taxon>Chaetothyriales</taxon>
        <taxon>Herpotrichiellaceae</taxon>
        <taxon>Exophiala</taxon>
    </lineage>
</organism>
<evidence type="ECO:0000313" key="5">
    <source>
        <dbReference type="EMBL" id="KIW53706.1"/>
    </source>
</evidence>
<dbReference type="OrthoDB" id="448455at2759"/>
<dbReference type="InterPro" id="IPR027417">
    <property type="entry name" value="P-loop_NTPase"/>
</dbReference>
<protein>
    <recommendedName>
        <fullName evidence="4">NACHT domain-containing protein</fullName>
    </recommendedName>
</protein>
<keyword evidence="2" id="KW-0175">Coiled coil</keyword>
<dbReference type="InterPro" id="IPR007111">
    <property type="entry name" value="NACHT_NTPase"/>
</dbReference>
<dbReference type="InterPro" id="IPR011990">
    <property type="entry name" value="TPR-like_helical_dom_sf"/>
</dbReference>
<keyword evidence="1" id="KW-0677">Repeat</keyword>
<dbReference type="EMBL" id="KN847321">
    <property type="protein sequence ID" value="KIW53706.1"/>
    <property type="molecule type" value="Genomic_DNA"/>
</dbReference>
<dbReference type="PROSITE" id="PS50837">
    <property type="entry name" value="NACHT"/>
    <property type="match status" value="1"/>
</dbReference>
<dbReference type="Pfam" id="PF17109">
    <property type="entry name" value="Goodbye"/>
    <property type="match status" value="1"/>
</dbReference>
<sequence length="1444" mass="162335">MATDIGLIWNLALDHYKDAAGFDKDFDINTLSRAKSVRDVISISDGSLKKFENFRHDGGGCDKFRTFVADHLEPVEKVAEYVADAASGAFPPTTAIFKVIDYFIKIATEVRADYEKVKEFFEKLGSYLKSLKILEGHVPEIDELREALMKVMSCLLVICGISTKFIKDDRWKKGVKKFLHLDSDELKDAYADLEKSLAEEARAVNLAQLRIGQEIKVDVRQGRKEQQETHVAVLQGLKMDREILGIVQRVDKKLNEQSETNDLDNIKGAWKSIIFDTPEYDKIESTFLEGTGKWLLKEGAYQRWAQGDTCFLWLSGPPGTGKSYLTYSIAQRLGNESTSISKTAAAIFYFDNAKEKTRSVKVALCNLIVKLAEKDAVYCKRVSAQINKIAVNINEASIETVWSKYVRDLLQMASPSKMYLIMDGLDKTNRDEWTTLLRLLSDIPRYKLPVQVLLSGRPELDFPLRSICDPQKDMIQVTERKNHEDLKAFVRDRYEQTMQLKHIARDGQKVIKTLLQNAGGMFLYVDLVLKELDSMSQWPAILSALECLPQGLTDLYAQSLAGVAGKASSPDEVSFLRTLFQWITYAECPLSLYEYHCLQSLGIICKDYSVENEVQGRCASLLRLSGHGAVQVGDSAALSTPSNASEVLSMQKTSDTASPDDDWENDDDSSQGEQDDTSDGGEYSRLSSIFVQAVHHSLIDYLRDPATAQTSFMTKSADANADLFMACKDVICNSDDDFESPEWEAKTDLAGYAVNSLFRHLENIDVDAISDHLLARVTQGLKEVFSNAEQVATSLERQIHHGYFGLEPPLKPDWPLQSVILNLLAKASQLKDGKLQPDCSQWVEKIWKKPSELFLPLAKKHVENWLNDFSDDSAAFRCALAALSTTNSIQALSKPISDYIAPTKEEIMFVASAFPDIPIDADAHRMIALTLARSPRVDPQDAIVELNQSLKAATTKLEQYRALVALAEIQNRLLQYSQARDSVKSALSTIYEGNIYPSMEIQADLESMDILQAYLVLAEALSGSKEVEDAIAAFHKASELAKDKDDLEQQHEILGEILDLAGANKRYSIVMREIENADPKVLSVWFGLPSVGIKDDHAIVQEAARRIKREDSLIRCYNNAITLREPDGTGWIIRYHLANFYRRVLGDNDKTHQELKAILAELSTDPEQEDRGLIFQPFASMMCEILCDKIKAARDPTCKKTLKEELEGFIEWIDTGDRRFKWMDTEDHCFSEMIYLVLVKPYVEAKLPNKAKKILQRNLQFCKDALSNSIGDDDSEAFMLLAKVLALAGMRPEAEIALSCTFSAMRPEFLRSESEDDPLEAAIKATRGRSQYEEDLADVCIVCAGKDNRWHCWVKPMYLCVDCIDVCLCEGCHGVRLMRNALDGGDSSSMGWMLFCGKDHEYIQGPVKGWGGMKDGVMRIGEQKIKFEDWLKNVEATFRKVKLA</sequence>
<dbReference type="RefSeq" id="XP_013314290.1">
    <property type="nucleotide sequence ID" value="XM_013458836.1"/>
</dbReference>
<dbReference type="SUPFAM" id="SSF52540">
    <property type="entry name" value="P-loop containing nucleoside triphosphate hydrolases"/>
    <property type="match status" value="2"/>
</dbReference>
<dbReference type="InterPro" id="IPR056884">
    <property type="entry name" value="NPHP3-like_N"/>
</dbReference>
<keyword evidence="6" id="KW-1185">Reference proteome</keyword>
<accession>A0A0D2BME0</accession>
<feature type="domain" description="NACHT" evidence="4">
    <location>
        <begin position="310"/>
        <end position="458"/>
    </location>
</feature>
<evidence type="ECO:0000256" key="3">
    <source>
        <dbReference type="SAM" id="MobiDB-lite"/>
    </source>
</evidence>
<gene>
    <name evidence="5" type="ORF">PV05_09252</name>
</gene>